<comment type="caution">
    <text evidence="4">The sequence shown here is derived from an EMBL/GenBank/DDBJ whole genome shotgun (WGS) entry which is preliminary data.</text>
</comment>
<dbReference type="Proteomes" id="UP000639859">
    <property type="component" value="Unassembled WGS sequence"/>
</dbReference>
<gene>
    <name evidence="4" type="ORF">I4Q42_02860</name>
</gene>
<dbReference type="Pfam" id="PF02719">
    <property type="entry name" value="Polysacc_synt_2"/>
    <property type="match status" value="1"/>
</dbReference>
<accession>A0ABS0SST8</accession>
<dbReference type="InterPro" id="IPR036291">
    <property type="entry name" value="NAD(P)-bd_dom_sf"/>
</dbReference>
<dbReference type="EMBL" id="JADWOX010000001">
    <property type="protein sequence ID" value="MBI1682601.1"/>
    <property type="molecule type" value="Genomic_DNA"/>
</dbReference>
<protein>
    <submittedName>
        <fullName evidence="4">Polysaccharide biosynthesis protein</fullName>
    </submittedName>
</protein>
<feature type="transmembrane region" description="Helical" evidence="2">
    <location>
        <begin position="35"/>
        <end position="53"/>
    </location>
</feature>
<evidence type="ECO:0000256" key="1">
    <source>
        <dbReference type="ARBA" id="ARBA00007430"/>
    </source>
</evidence>
<organism evidence="4 5">
    <name type="scientific">Caulobacter hibisci</name>
    <dbReference type="NCBI Taxonomy" id="2035993"/>
    <lineage>
        <taxon>Bacteria</taxon>
        <taxon>Pseudomonadati</taxon>
        <taxon>Pseudomonadota</taxon>
        <taxon>Alphaproteobacteria</taxon>
        <taxon>Caulobacterales</taxon>
        <taxon>Caulobacteraceae</taxon>
        <taxon>Caulobacter</taxon>
    </lineage>
</organism>
<name>A0ABS0SST8_9CAUL</name>
<evidence type="ECO:0000313" key="4">
    <source>
        <dbReference type="EMBL" id="MBI1682601.1"/>
    </source>
</evidence>
<dbReference type="SUPFAM" id="SSF51735">
    <property type="entry name" value="NAD(P)-binding Rossmann-fold domains"/>
    <property type="match status" value="1"/>
</dbReference>
<reference evidence="4 5" key="1">
    <citation type="submission" date="2020-11" db="EMBL/GenBank/DDBJ databases">
        <title>genome sequence of strain KACC 18849.</title>
        <authorList>
            <person name="Gao J."/>
            <person name="Zhang X."/>
        </authorList>
    </citation>
    <scope>NUCLEOTIDE SEQUENCE [LARGE SCALE GENOMIC DNA]</scope>
    <source>
        <strain evidence="4 5">KACC 18849</strain>
    </source>
</reference>
<keyword evidence="2" id="KW-0472">Membrane</keyword>
<dbReference type="InterPro" id="IPR051203">
    <property type="entry name" value="Polysaccharide_Synthase-Rel"/>
</dbReference>
<dbReference type="PANTHER" id="PTHR43318">
    <property type="entry name" value="UDP-N-ACETYLGLUCOSAMINE 4,6-DEHYDRATASE"/>
    <property type="match status" value="1"/>
</dbReference>
<keyword evidence="5" id="KW-1185">Reference proteome</keyword>
<evidence type="ECO:0000313" key="5">
    <source>
        <dbReference type="Proteomes" id="UP000639859"/>
    </source>
</evidence>
<comment type="similarity">
    <text evidence="1">Belongs to the polysaccharide synthase family.</text>
</comment>
<sequence length="624" mass="65479">MGRAGKIAAHVFLAFLALLVGQVLAAGYDTARPGLLTHAGLYALSALLVELLFQLERAPWRFVAASDLLRILRSATLTALTFSLLAYVILPDLDGGGRTILAALVVQTGLLAALRVGRRALHEGVLVDALVRLRPAPASPALPRLLIVGQAAQAEAFLRAPDGLAQRYAVVGVLTPEARETGDEIRGVCVLGAIGQFDGVMNQLREGGLSPAAVLFLAEGPLSAFGAERLGRLKSEGVRLLRRQGVVEMGEGPTSGALREISLEELLSRAPVRLDPAPVQALVSGRRVLVTGAGGSIGSELCRQIAASGAAHLTLVDASEANLFLIDREIAEAWPQLPRREALCDVRDADRVTRLMAAEQPDIVFHAAALKQVPMVENHPCEGVRTNVLGTRNVASAAKAAGAAHFALISTDKAVAPASVMGATKRAAEALARQFGGGGKMRVGVVRFGNVLGSAGSVVPVFRHQIARGGPVTLTDAEVERYFMTIPEAVSLVLRAVAQSATDAAPPAGVLTLEMGEPVKIIDLARRMIELQGLVPGKDIEIRITGLRPGEKLTEALVDVNETAAPKCDGVVEATPIVPPPRIEDAVLASLETAALAGDEFGVRTQLFALVERLRATTADTARV</sequence>
<feature type="domain" description="Polysaccharide biosynthesis protein CapD-like" evidence="3">
    <location>
        <begin position="288"/>
        <end position="564"/>
    </location>
</feature>
<dbReference type="RefSeq" id="WP_198574540.1">
    <property type="nucleotide sequence ID" value="NZ_JADWOX010000001.1"/>
</dbReference>
<keyword evidence="2" id="KW-1133">Transmembrane helix</keyword>
<proteinExistence type="inferred from homology"/>
<dbReference type="InterPro" id="IPR003869">
    <property type="entry name" value="Polysac_CapD-like"/>
</dbReference>
<keyword evidence="2" id="KW-0812">Transmembrane</keyword>
<dbReference type="Gene3D" id="3.40.50.720">
    <property type="entry name" value="NAD(P)-binding Rossmann-like Domain"/>
    <property type="match status" value="1"/>
</dbReference>
<dbReference type="PANTHER" id="PTHR43318:SF1">
    <property type="entry name" value="POLYSACCHARIDE BIOSYNTHESIS PROTEIN EPSC-RELATED"/>
    <property type="match status" value="1"/>
</dbReference>
<dbReference type="CDD" id="cd05237">
    <property type="entry name" value="UDP_invert_4-6DH_SDR_e"/>
    <property type="match status" value="1"/>
</dbReference>
<evidence type="ECO:0000259" key="3">
    <source>
        <dbReference type="Pfam" id="PF02719"/>
    </source>
</evidence>
<feature type="transmembrane region" description="Helical" evidence="2">
    <location>
        <begin position="74"/>
        <end position="90"/>
    </location>
</feature>
<evidence type="ECO:0000256" key="2">
    <source>
        <dbReference type="SAM" id="Phobius"/>
    </source>
</evidence>